<name>A0ABS7TJM3_9BACT</name>
<evidence type="ECO:0000313" key="3">
    <source>
        <dbReference type="Proteomes" id="UP001139031"/>
    </source>
</evidence>
<evidence type="ECO:0000313" key="2">
    <source>
        <dbReference type="EMBL" id="MBZ5708401.1"/>
    </source>
</evidence>
<gene>
    <name evidence="2" type="ORF">K7C98_03970</name>
</gene>
<dbReference type="Proteomes" id="UP001139031">
    <property type="component" value="Unassembled WGS sequence"/>
</dbReference>
<comment type="caution">
    <text evidence="2">The sequence shown here is derived from an EMBL/GenBank/DDBJ whole genome shotgun (WGS) entry which is preliminary data.</text>
</comment>
<keyword evidence="3" id="KW-1185">Reference proteome</keyword>
<evidence type="ECO:0000259" key="1">
    <source>
        <dbReference type="Pfam" id="PF09937"/>
    </source>
</evidence>
<proteinExistence type="predicted"/>
<organism evidence="2 3">
    <name type="scientific">Nannocystis pusilla</name>
    <dbReference type="NCBI Taxonomy" id="889268"/>
    <lineage>
        <taxon>Bacteria</taxon>
        <taxon>Pseudomonadati</taxon>
        <taxon>Myxococcota</taxon>
        <taxon>Polyangia</taxon>
        <taxon>Nannocystales</taxon>
        <taxon>Nannocystaceae</taxon>
        <taxon>Nannocystis</taxon>
    </lineage>
</organism>
<dbReference type="Pfam" id="PF09937">
    <property type="entry name" value="DUF2169"/>
    <property type="match status" value="1"/>
</dbReference>
<reference evidence="2" key="1">
    <citation type="submission" date="2021-08" db="EMBL/GenBank/DDBJ databases">
        <authorList>
            <person name="Stevens D.C."/>
        </authorList>
    </citation>
    <scope>NUCLEOTIDE SEQUENCE</scope>
    <source>
        <strain evidence="2">DSM 53165</strain>
    </source>
</reference>
<dbReference type="EMBL" id="JAIRAU010000001">
    <property type="protein sequence ID" value="MBZ5708401.1"/>
    <property type="molecule type" value="Genomic_DNA"/>
</dbReference>
<dbReference type="RefSeq" id="WP_224190151.1">
    <property type="nucleotide sequence ID" value="NZ_JAIRAU010000001.1"/>
</dbReference>
<accession>A0ABS7TJM3</accession>
<sequence>MHPATATFLLAADAERRQIVSVHVKRTYDLLPNGECVRAEIQQPFLNMVSNELEEGAPPELDIIPYKAATDLIVMATAHAPPGRKATQVVASLEFGDIRREYLIHGDRRCLYRGPGSVAFSRPEPFETIMMRHEFAFGGCDPTVPVERPKTLLEAMSPHPGIYPRNPAGRGYVVSDDAALIDGLLLPNIEDPRDLITPERLISRHVANWWRQPLPWSCDWFDPDWYPRSAFLGVCPEFLPDDMRLLPEAARGYLPFDLHQQQREATIEKLIHPRWADAAAPGLVVPLMRGDEAIRFRNMTPDGEIVVCLPGEPPRISVRFEGKLVEIEPVVHRVLISLEEMGVYVVWHGAWPTPRGLPDSPLAPDAPAGADLDGVTVFVDGQPIAPMP</sequence>
<dbReference type="InterPro" id="IPR018683">
    <property type="entry name" value="DUF2169"/>
</dbReference>
<protein>
    <submittedName>
        <fullName evidence="2">DUF2169 domain-containing protein</fullName>
    </submittedName>
</protein>
<feature type="domain" description="DUF2169" evidence="1">
    <location>
        <begin position="16"/>
        <end position="348"/>
    </location>
</feature>